<dbReference type="SUPFAM" id="SSF140984">
    <property type="entry name" value="PTPA-like"/>
    <property type="match status" value="1"/>
</dbReference>
<keyword evidence="6 10" id="KW-0697">Rotamase</keyword>
<feature type="non-terminal residue" evidence="11">
    <location>
        <position position="212"/>
    </location>
</feature>
<sequence length="212" mass="24245">EAQSLLKEALPEKFHSFIPEIRAYIIESFGNSTRIDYGSGHEMAFLMFLCCLFKIEAFLAEDQTAVVLKVFNSYIDLVRRLQITYRMEPAGSHGVWSLDDFQFVPFIFGSSQLMDNERIRPKSFINEDVVLACAKDYMFLGCIKYILEVKKGVFAEHSNQLWNISGVPTWSKVNQGLIKMYKAEVLAKFPVVQHILFGDLLSIEEAPKSNNL</sequence>
<dbReference type="InterPro" id="IPR037218">
    <property type="entry name" value="PTPA_sf"/>
</dbReference>
<dbReference type="EMBL" id="JAVRJZ010000016">
    <property type="protein sequence ID" value="KAK2711461.1"/>
    <property type="molecule type" value="Genomic_DNA"/>
</dbReference>
<keyword evidence="12" id="KW-1185">Reference proteome</keyword>
<dbReference type="InterPro" id="IPR004327">
    <property type="entry name" value="Phstyr_phstse_ac"/>
</dbReference>
<dbReference type="FunFam" id="1.20.120.1150:FF:000002">
    <property type="entry name" value="Serine/threonine-protein phosphatase 2A activator"/>
    <property type="match status" value="1"/>
</dbReference>
<dbReference type="GO" id="GO:0005737">
    <property type="term" value="C:cytoplasm"/>
    <property type="evidence" value="ECO:0007669"/>
    <property type="project" value="UniProtKB-SubCell"/>
</dbReference>
<keyword evidence="7 10" id="KW-0413">Isomerase</keyword>
<comment type="caution">
    <text evidence="11">The sequence shown here is derived from an EMBL/GenBank/DDBJ whole genome shotgun (WGS) entry which is preliminary data.</text>
</comment>
<comment type="similarity">
    <text evidence="3 10">Belongs to the PTPA-type PPIase family.</text>
</comment>
<evidence type="ECO:0000256" key="7">
    <source>
        <dbReference type="ARBA" id="ARBA00023235"/>
    </source>
</evidence>
<dbReference type="InterPro" id="IPR043170">
    <property type="entry name" value="PTPA_C_lid"/>
</dbReference>
<dbReference type="AlphaFoldDB" id="A0AA88L3M4"/>
<comment type="catalytic activity">
    <reaction evidence="1 10">
        <text>[protein]-peptidylproline (omega=180) = [protein]-peptidylproline (omega=0)</text>
        <dbReference type="Rhea" id="RHEA:16237"/>
        <dbReference type="Rhea" id="RHEA-COMP:10747"/>
        <dbReference type="Rhea" id="RHEA-COMP:10748"/>
        <dbReference type="ChEBI" id="CHEBI:83833"/>
        <dbReference type="ChEBI" id="CHEBI:83834"/>
        <dbReference type="EC" id="5.2.1.8"/>
    </reaction>
</comment>
<gene>
    <name evidence="11" type="ORF">QYM36_012585</name>
</gene>
<evidence type="ECO:0000256" key="9">
    <source>
        <dbReference type="ARBA" id="ARBA00044820"/>
    </source>
</evidence>
<evidence type="ECO:0000256" key="2">
    <source>
        <dbReference type="ARBA" id="ARBA00004496"/>
    </source>
</evidence>
<reference evidence="11" key="1">
    <citation type="submission" date="2023-07" db="EMBL/GenBank/DDBJ databases">
        <title>Chromosome-level genome assembly of Artemia franciscana.</title>
        <authorList>
            <person name="Jo E."/>
        </authorList>
    </citation>
    <scope>NUCLEOTIDE SEQUENCE</scope>
    <source>
        <tissue evidence="11">Whole body</tissue>
    </source>
</reference>
<comment type="function">
    <text evidence="10">PPIases accelerate the folding of proteins. It catalyzes the cis-trans isomerization of proline imidic peptide bonds in oligopeptides.</text>
</comment>
<dbReference type="GO" id="GO:0007052">
    <property type="term" value="P:mitotic spindle organization"/>
    <property type="evidence" value="ECO:0007669"/>
    <property type="project" value="TreeGrafter"/>
</dbReference>
<dbReference type="CDD" id="cd04087">
    <property type="entry name" value="PTPA"/>
    <property type="match status" value="1"/>
</dbReference>
<dbReference type="EC" id="5.2.1.8" evidence="4 10"/>
<evidence type="ECO:0000256" key="8">
    <source>
        <dbReference type="ARBA" id="ARBA00044786"/>
    </source>
</evidence>
<evidence type="ECO:0000256" key="3">
    <source>
        <dbReference type="ARBA" id="ARBA00011019"/>
    </source>
</evidence>
<evidence type="ECO:0000256" key="5">
    <source>
        <dbReference type="ARBA" id="ARBA00022490"/>
    </source>
</evidence>
<proteinExistence type="inferred from homology"/>
<dbReference type="PIRSF" id="PIRSF016325">
    <property type="entry name" value="Phstyr_phstse_ac"/>
    <property type="match status" value="1"/>
</dbReference>
<dbReference type="GO" id="GO:0005634">
    <property type="term" value="C:nucleus"/>
    <property type="evidence" value="ECO:0007669"/>
    <property type="project" value="TreeGrafter"/>
</dbReference>
<name>A0AA88L3M4_ARTSF</name>
<evidence type="ECO:0000256" key="10">
    <source>
        <dbReference type="RuleBase" id="RU361210"/>
    </source>
</evidence>
<dbReference type="Pfam" id="PF03095">
    <property type="entry name" value="PTPA"/>
    <property type="match status" value="1"/>
</dbReference>
<dbReference type="PANTHER" id="PTHR10012:SF0">
    <property type="entry name" value="SERINE_THREONINE-PROTEIN PHOSPHATASE 2A ACTIVATOR"/>
    <property type="match status" value="1"/>
</dbReference>
<evidence type="ECO:0000256" key="4">
    <source>
        <dbReference type="ARBA" id="ARBA00013194"/>
    </source>
</evidence>
<dbReference type="GO" id="GO:0003755">
    <property type="term" value="F:peptidyl-prolyl cis-trans isomerase activity"/>
    <property type="evidence" value="ECO:0007669"/>
    <property type="project" value="UniProtKB-KW"/>
</dbReference>
<evidence type="ECO:0000313" key="11">
    <source>
        <dbReference type="EMBL" id="KAK2711461.1"/>
    </source>
</evidence>
<evidence type="ECO:0000256" key="6">
    <source>
        <dbReference type="ARBA" id="ARBA00023110"/>
    </source>
</evidence>
<evidence type="ECO:0000313" key="12">
    <source>
        <dbReference type="Proteomes" id="UP001187531"/>
    </source>
</evidence>
<dbReference type="Gene3D" id="1.20.120.1150">
    <property type="match status" value="1"/>
</dbReference>
<dbReference type="GO" id="GO:0000159">
    <property type="term" value="C:protein phosphatase type 2A complex"/>
    <property type="evidence" value="ECO:0007669"/>
    <property type="project" value="TreeGrafter"/>
</dbReference>
<keyword evidence="5 10" id="KW-0963">Cytoplasm</keyword>
<dbReference type="GO" id="GO:0008160">
    <property type="term" value="F:protein tyrosine phosphatase activator activity"/>
    <property type="evidence" value="ECO:0007669"/>
    <property type="project" value="TreeGrafter"/>
</dbReference>
<accession>A0AA88L3M4</accession>
<protein>
    <recommendedName>
        <fullName evidence="8 10">Serine/threonine-protein phosphatase 2A activator</fullName>
        <ecNumber evidence="4 10">5.2.1.8</ecNumber>
    </recommendedName>
    <alternativeName>
        <fullName evidence="9 10">Phosphotyrosyl phosphatase activator</fullName>
    </alternativeName>
</protein>
<comment type="subcellular location">
    <subcellularLocation>
        <location evidence="2 10">Cytoplasm</location>
    </subcellularLocation>
</comment>
<organism evidence="11 12">
    <name type="scientific">Artemia franciscana</name>
    <name type="common">Brine shrimp</name>
    <name type="synonym">Artemia sanfranciscana</name>
    <dbReference type="NCBI Taxonomy" id="6661"/>
    <lineage>
        <taxon>Eukaryota</taxon>
        <taxon>Metazoa</taxon>
        <taxon>Ecdysozoa</taxon>
        <taxon>Arthropoda</taxon>
        <taxon>Crustacea</taxon>
        <taxon>Branchiopoda</taxon>
        <taxon>Anostraca</taxon>
        <taxon>Artemiidae</taxon>
        <taxon>Artemia</taxon>
    </lineage>
</organism>
<dbReference type="PANTHER" id="PTHR10012">
    <property type="entry name" value="SERINE/THREONINE-PROTEIN PHOSPHATASE 2A REGULATORY SUBUNIT B"/>
    <property type="match status" value="1"/>
</dbReference>
<dbReference type="Proteomes" id="UP001187531">
    <property type="component" value="Unassembled WGS sequence"/>
</dbReference>
<evidence type="ECO:0000256" key="1">
    <source>
        <dbReference type="ARBA" id="ARBA00000971"/>
    </source>
</evidence>